<organism evidence="2 3">
    <name type="scientific">Pleurodeles waltl</name>
    <name type="common">Iberian ribbed newt</name>
    <dbReference type="NCBI Taxonomy" id="8319"/>
    <lineage>
        <taxon>Eukaryota</taxon>
        <taxon>Metazoa</taxon>
        <taxon>Chordata</taxon>
        <taxon>Craniata</taxon>
        <taxon>Vertebrata</taxon>
        <taxon>Euteleostomi</taxon>
        <taxon>Amphibia</taxon>
        <taxon>Batrachia</taxon>
        <taxon>Caudata</taxon>
        <taxon>Salamandroidea</taxon>
        <taxon>Salamandridae</taxon>
        <taxon>Pleurodelinae</taxon>
        <taxon>Pleurodeles</taxon>
    </lineage>
</organism>
<feature type="region of interest" description="Disordered" evidence="1">
    <location>
        <begin position="71"/>
        <end position="93"/>
    </location>
</feature>
<comment type="caution">
    <text evidence="2">The sequence shown here is derived from an EMBL/GenBank/DDBJ whole genome shotgun (WGS) entry which is preliminary data.</text>
</comment>
<evidence type="ECO:0000313" key="2">
    <source>
        <dbReference type="EMBL" id="KAJ1199602.1"/>
    </source>
</evidence>
<accession>A0AAV7VFS3</accession>
<protein>
    <submittedName>
        <fullName evidence="2">Uncharacterized protein</fullName>
    </submittedName>
</protein>
<evidence type="ECO:0000256" key="1">
    <source>
        <dbReference type="SAM" id="MobiDB-lite"/>
    </source>
</evidence>
<dbReference type="EMBL" id="JANPWB010000003">
    <property type="protein sequence ID" value="KAJ1199602.1"/>
    <property type="molecule type" value="Genomic_DNA"/>
</dbReference>
<dbReference type="Proteomes" id="UP001066276">
    <property type="component" value="Chromosome 2_1"/>
</dbReference>
<gene>
    <name evidence="2" type="ORF">NDU88_003435</name>
</gene>
<reference evidence="2" key="1">
    <citation type="journal article" date="2022" name="bioRxiv">
        <title>Sequencing and chromosome-scale assembly of the giantPleurodeles waltlgenome.</title>
        <authorList>
            <person name="Brown T."/>
            <person name="Elewa A."/>
            <person name="Iarovenko S."/>
            <person name="Subramanian E."/>
            <person name="Araus A.J."/>
            <person name="Petzold A."/>
            <person name="Susuki M."/>
            <person name="Suzuki K.-i.T."/>
            <person name="Hayashi T."/>
            <person name="Toyoda A."/>
            <person name="Oliveira C."/>
            <person name="Osipova E."/>
            <person name="Leigh N.D."/>
            <person name="Simon A."/>
            <person name="Yun M.H."/>
        </authorList>
    </citation>
    <scope>NUCLEOTIDE SEQUENCE</scope>
    <source>
        <strain evidence="2">20211129_DDA</strain>
        <tissue evidence="2">Liver</tissue>
    </source>
</reference>
<proteinExistence type="predicted"/>
<keyword evidence="3" id="KW-1185">Reference proteome</keyword>
<sequence length="93" mass="10257">MSLTRTSFSSVLTLLKERRKYRRHFLTDNTSGMSLTQTSFSYGPAHGFRHLATRLASSLLLSPPVPHAAPGIMPHSQHFSFPASHAAADQHAK</sequence>
<evidence type="ECO:0000313" key="3">
    <source>
        <dbReference type="Proteomes" id="UP001066276"/>
    </source>
</evidence>
<dbReference type="AlphaFoldDB" id="A0AAV7VFS3"/>
<name>A0AAV7VFS3_PLEWA</name>